<feature type="chain" id="PRO_5047273609" description="DUF2282 domain-containing protein" evidence="1">
    <location>
        <begin position="21"/>
        <end position="63"/>
    </location>
</feature>
<evidence type="ECO:0000313" key="3">
    <source>
        <dbReference type="Proteomes" id="UP001220395"/>
    </source>
</evidence>
<sequence length="63" mass="6360">MPRLPVALALAALVASPVFAAPPCKDAKGKFVKCPPAAAVVKGKDGKCRVAAGPNKGKFTKCP</sequence>
<evidence type="ECO:0000313" key="2">
    <source>
        <dbReference type="EMBL" id="WCT73262.1"/>
    </source>
</evidence>
<gene>
    <name evidence="2" type="ORF">PQ455_16835</name>
</gene>
<protein>
    <recommendedName>
        <fullName evidence="4">DUF2282 domain-containing protein</fullName>
    </recommendedName>
</protein>
<dbReference type="EMBL" id="CP117411">
    <property type="protein sequence ID" value="WCT73262.1"/>
    <property type="molecule type" value="Genomic_DNA"/>
</dbReference>
<feature type="signal peptide" evidence="1">
    <location>
        <begin position="1"/>
        <end position="20"/>
    </location>
</feature>
<keyword evidence="1" id="KW-0732">Signal</keyword>
<dbReference type="Proteomes" id="UP001220395">
    <property type="component" value="Chromosome"/>
</dbReference>
<name>A0ABY7TJ53_9SPHN</name>
<organism evidence="2 3">
    <name type="scientific">Sphingomonas naphthae</name>
    <dbReference type="NCBI Taxonomy" id="1813468"/>
    <lineage>
        <taxon>Bacteria</taxon>
        <taxon>Pseudomonadati</taxon>
        <taxon>Pseudomonadota</taxon>
        <taxon>Alphaproteobacteria</taxon>
        <taxon>Sphingomonadales</taxon>
        <taxon>Sphingomonadaceae</taxon>
        <taxon>Sphingomonas</taxon>
    </lineage>
</organism>
<evidence type="ECO:0000256" key="1">
    <source>
        <dbReference type="SAM" id="SignalP"/>
    </source>
</evidence>
<reference evidence="2 3" key="1">
    <citation type="submission" date="2023-02" db="EMBL/GenBank/DDBJ databases">
        <title>Genome sequence of Sphingomonas naphthae.</title>
        <authorList>
            <person name="Kim S."/>
            <person name="Heo J."/>
            <person name="Kwon S.-W."/>
        </authorList>
    </citation>
    <scope>NUCLEOTIDE SEQUENCE [LARGE SCALE GENOMIC DNA]</scope>
    <source>
        <strain evidence="2 3">KACC 18716</strain>
    </source>
</reference>
<accession>A0ABY7TJ53</accession>
<keyword evidence="3" id="KW-1185">Reference proteome</keyword>
<proteinExistence type="predicted"/>
<dbReference type="RefSeq" id="WP_273687352.1">
    <property type="nucleotide sequence ID" value="NZ_CP117411.1"/>
</dbReference>
<evidence type="ECO:0008006" key="4">
    <source>
        <dbReference type="Google" id="ProtNLM"/>
    </source>
</evidence>